<keyword evidence="9" id="KW-1185">Reference proteome</keyword>
<protein>
    <submittedName>
        <fullName evidence="8">1-acylglycerol-3-phosphate O-acyltransferase</fullName>
        <ecNumber evidence="8">2.3.1.51</ecNumber>
    </submittedName>
</protein>
<evidence type="ECO:0000256" key="6">
    <source>
        <dbReference type="SAM" id="Phobius"/>
    </source>
</evidence>
<dbReference type="CDD" id="cd07989">
    <property type="entry name" value="LPLAT_AGPAT-like"/>
    <property type="match status" value="1"/>
</dbReference>
<dbReference type="KEGG" id="dol:Dole_0128"/>
<comment type="pathway">
    <text evidence="1">Lipid metabolism.</text>
</comment>
<dbReference type="HOGENOM" id="CLU_027938_6_3_7"/>
<dbReference type="eggNOG" id="COG0204">
    <property type="taxonomic scope" value="Bacteria"/>
</dbReference>
<dbReference type="OrthoDB" id="9809618at2"/>
<keyword evidence="6" id="KW-0812">Transmembrane</keyword>
<dbReference type="EC" id="2.3.1.51" evidence="8"/>
<evidence type="ECO:0000256" key="3">
    <source>
        <dbReference type="ARBA" id="ARBA00022679"/>
    </source>
</evidence>
<dbReference type="RefSeq" id="WP_012173557.1">
    <property type="nucleotide sequence ID" value="NC_009943.1"/>
</dbReference>
<keyword evidence="6" id="KW-0472">Membrane</keyword>
<name>A8ZSM5_DESOH</name>
<feature type="transmembrane region" description="Helical" evidence="6">
    <location>
        <begin position="7"/>
        <end position="32"/>
    </location>
</feature>
<dbReference type="STRING" id="96561.Dole_0128"/>
<dbReference type="Pfam" id="PF01553">
    <property type="entry name" value="Acyltransferase"/>
    <property type="match status" value="1"/>
</dbReference>
<evidence type="ECO:0000259" key="7">
    <source>
        <dbReference type="SMART" id="SM00563"/>
    </source>
</evidence>
<organism evidence="8 9">
    <name type="scientific">Desulfosudis oleivorans (strain DSM 6200 / JCM 39069 / Hxd3)</name>
    <name type="common">Desulfococcus oleovorans</name>
    <dbReference type="NCBI Taxonomy" id="96561"/>
    <lineage>
        <taxon>Bacteria</taxon>
        <taxon>Pseudomonadati</taxon>
        <taxon>Thermodesulfobacteriota</taxon>
        <taxon>Desulfobacteria</taxon>
        <taxon>Desulfobacterales</taxon>
        <taxon>Desulfosudaceae</taxon>
        <taxon>Desulfosudis</taxon>
    </lineage>
</organism>
<keyword evidence="5 8" id="KW-0012">Acyltransferase</keyword>
<dbReference type="AlphaFoldDB" id="A8ZSM5"/>
<dbReference type="SMART" id="SM00563">
    <property type="entry name" value="PlsC"/>
    <property type="match status" value="1"/>
</dbReference>
<feature type="domain" description="Phospholipid/glycerol acyltransferase" evidence="7">
    <location>
        <begin position="72"/>
        <end position="186"/>
    </location>
</feature>
<dbReference type="InterPro" id="IPR002123">
    <property type="entry name" value="Plipid/glycerol_acylTrfase"/>
</dbReference>
<dbReference type="PANTHER" id="PTHR10434">
    <property type="entry name" value="1-ACYL-SN-GLYCEROL-3-PHOSPHATE ACYLTRANSFERASE"/>
    <property type="match status" value="1"/>
</dbReference>
<accession>A8ZSM5</accession>
<dbReference type="GO" id="GO:0006654">
    <property type="term" value="P:phosphatidic acid biosynthetic process"/>
    <property type="evidence" value="ECO:0007669"/>
    <property type="project" value="TreeGrafter"/>
</dbReference>
<proteinExistence type="predicted"/>
<dbReference type="Proteomes" id="UP000008561">
    <property type="component" value="Chromosome"/>
</dbReference>
<evidence type="ECO:0000256" key="1">
    <source>
        <dbReference type="ARBA" id="ARBA00005189"/>
    </source>
</evidence>
<dbReference type="EMBL" id="CP000859">
    <property type="protein sequence ID" value="ABW65938.1"/>
    <property type="molecule type" value="Genomic_DNA"/>
</dbReference>
<keyword evidence="4" id="KW-0443">Lipid metabolism</keyword>
<evidence type="ECO:0000256" key="4">
    <source>
        <dbReference type="ARBA" id="ARBA00023098"/>
    </source>
</evidence>
<evidence type="ECO:0000256" key="5">
    <source>
        <dbReference type="ARBA" id="ARBA00023315"/>
    </source>
</evidence>
<gene>
    <name evidence="8" type="ordered locus">Dole_0128</name>
</gene>
<keyword evidence="3 8" id="KW-0808">Transferase</keyword>
<evidence type="ECO:0000313" key="9">
    <source>
        <dbReference type="Proteomes" id="UP000008561"/>
    </source>
</evidence>
<dbReference type="GO" id="GO:0003841">
    <property type="term" value="F:1-acylglycerol-3-phosphate O-acyltransferase activity"/>
    <property type="evidence" value="ECO:0007669"/>
    <property type="project" value="UniProtKB-EC"/>
</dbReference>
<dbReference type="PANTHER" id="PTHR10434:SF64">
    <property type="entry name" value="1-ACYL-SN-GLYCEROL-3-PHOSPHATE ACYLTRANSFERASE-RELATED"/>
    <property type="match status" value="1"/>
</dbReference>
<sequence length="240" mass="26484">MLKTIPMVAWTVIVITVDTLVMGGAVILLAPFSKTGRLTFFFCRAWAWILLKAHFIKVQVDGREHLQANRSYVFMSNHASHLDPPAVVLGLPHTLRFVGKRSLSRIPVFGLAARMAKMIFIDRDNSAGSLETLNRSIAELKEGISAYFFAEGTRSEDGSLKAFKKGGVMLALKARLPIVPIAITNSHNLLAKHKLRITPGTIRVIISPPMETTGYTEEKKDDLLEAVRSAISRHLPQATA</sequence>
<dbReference type="SUPFAM" id="SSF69593">
    <property type="entry name" value="Glycerol-3-phosphate (1)-acyltransferase"/>
    <property type="match status" value="1"/>
</dbReference>
<keyword evidence="2" id="KW-0444">Lipid biosynthesis</keyword>
<keyword evidence="6" id="KW-1133">Transmembrane helix</keyword>
<evidence type="ECO:0000256" key="2">
    <source>
        <dbReference type="ARBA" id="ARBA00022516"/>
    </source>
</evidence>
<reference evidence="8 9" key="1">
    <citation type="submission" date="2007-10" db="EMBL/GenBank/DDBJ databases">
        <title>Complete sequence of Desulfococcus oleovorans Hxd3.</title>
        <authorList>
            <consortium name="US DOE Joint Genome Institute"/>
            <person name="Copeland A."/>
            <person name="Lucas S."/>
            <person name="Lapidus A."/>
            <person name="Barry K."/>
            <person name="Glavina del Rio T."/>
            <person name="Dalin E."/>
            <person name="Tice H."/>
            <person name="Pitluck S."/>
            <person name="Kiss H."/>
            <person name="Brettin T."/>
            <person name="Bruce D."/>
            <person name="Detter J.C."/>
            <person name="Han C."/>
            <person name="Schmutz J."/>
            <person name="Larimer F."/>
            <person name="Land M."/>
            <person name="Hauser L."/>
            <person name="Kyrpides N."/>
            <person name="Kim E."/>
            <person name="Wawrik B."/>
            <person name="Richardson P."/>
        </authorList>
    </citation>
    <scope>NUCLEOTIDE SEQUENCE [LARGE SCALE GENOMIC DNA]</scope>
    <source>
        <strain evidence="9">DSM 6200 / JCM 39069 / Hxd3</strain>
    </source>
</reference>
<evidence type="ECO:0000313" key="8">
    <source>
        <dbReference type="EMBL" id="ABW65938.1"/>
    </source>
</evidence>